<dbReference type="AlphaFoldDB" id="A0AA38T1A6"/>
<keyword evidence="2" id="KW-1185">Reference proteome</keyword>
<protein>
    <submittedName>
        <fullName evidence="1">Uncharacterized protein</fullName>
    </submittedName>
</protein>
<proteinExistence type="predicted"/>
<accession>A0AA38T1A6</accession>
<dbReference type="EMBL" id="JARYMX010000005">
    <property type="protein sequence ID" value="KAJ9548568.1"/>
    <property type="molecule type" value="Genomic_DNA"/>
</dbReference>
<evidence type="ECO:0000313" key="1">
    <source>
        <dbReference type="EMBL" id="KAJ9548568.1"/>
    </source>
</evidence>
<evidence type="ECO:0000313" key="2">
    <source>
        <dbReference type="Proteomes" id="UP001172457"/>
    </source>
</evidence>
<gene>
    <name evidence="1" type="ORF">OSB04_021111</name>
</gene>
<name>A0AA38T1A6_9ASTR</name>
<organism evidence="1 2">
    <name type="scientific">Centaurea solstitialis</name>
    <name type="common">yellow star-thistle</name>
    <dbReference type="NCBI Taxonomy" id="347529"/>
    <lineage>
        <taxon>Eukaryota</taxon>
        <taxon>Viridiplantae</taxon>
        <taxon>Streptophyta</taxon>
        <taxon>Embryophyta</taxon>
        <taxon>Tracheophyta</taxon>
        <taxon>Spermatophyta</taxon>
        <taxon>Magnoliopsida</taxon>
        <taxon>eudicotyledons</taxon>
        <taxon>Gunneridae</taxon>
        <taxon>Pentapetalae</taxon>
        <taxon>asterids</taxon>
        <taxon>campanulids</taxon>
        <taxon>Asterales</taxon>
        <taxon>Asteraceae</taxon>
        <taxon>Carduoideae</taxon>
        <taxon>Cardueae</taxon>
        <taxon>Centaureinae</taxon>
        <taxon>Centaurea</taxon>
    </lineage>
</organism>
<reference evidence="1" key="1">
    <citation type="submission" date="2023-03" db="EMBL/GenBank/DDBJ databases">
        <title>Chromosome-scale reference genome and RAD-based genetic map of yellow starthistle (Centaurea solstitialis) reveal putative structural variation and QTLs associated with invader traits.</title>
        <authorList>
            <person name="Reatini B."/>
            <person name="Cang F.A."/>
            <person name="Jiang Q."/>
            <person name="Mckibben M.T.W."/>
            <person name="Barker M.S."/>
            <person name="Rieseberg L.H."/>
            <person name="Dlugosch K.M."/>
        </authorList>
    </citation>
    <scope>NUCLEOTIDE SEQUENCE</scope>
    <source>
        <strain evidence="1">CAN-66</strain>
        <tissue evidence="1">Leaf</tissue>
    </source>
</reference>
<comment type="caution">
    <text evidence="1">The sequence shown here is derived from an EMBL/GenBank/DDBJ whole genome shotgun (WGS) entry which is preliminary data.</text>
</comment>
<feature type="non-terminal residue" evidence="1">
    <location>
        <position position="1"/>
    </location>
</feature>
<dbReference type="Proteomes" id="UP001172457">
    <property type="component" value="Chromosome 5"/>
</dbReference>
<sequence length="68" mass="7438">MISHLRSYSKDHNITPPYLEEPLIAGSTLEVRSLTGMKPLPAAVAAAGRPKKIFDFGMPEVHCFQPSS</sequence>